<dbReference type="Pfam" id="PF01544">
    <property type="entry name" value="CorA"/>
    <property type="match status" value="1"/>
</dbReference>
<keyword evidence="5" id="KW-0472">Membrane</keyword>
<sequence>MAPKPSSAREKSPGKFRAGVHPPSPMGSRHSSDDGRTVSSLDRKLSLEEQGEQPEETQFHFFTTHLNSVIQAASIDELTSFYKPFDTLLEAGERSRIWWLHVTSPSDADIEKLSNMFDIHPLTTEDIKMRESREKIELFGPYYFLSLRPPRLIAMPDEVRALSLNVYAIVFREGVLSFTFGNSSHASHVLQRIEEHRSHLALTGDWICYALIDDIVDGFAPYIDRIETGVEVMEDGVSIARPDDIGVALQRIYKFRKEVIRIRQLLNDKIDVLRSFARHCGGSSPMAEIALYLSDIQDHVLTMMANLSQSEEMLSRSQSKYLGQLSWDSTRMRNEIVATLSRLSVIGAIIVPMQFITGLFGMNIRVPGKGRGDGTEPGTPGLYWWFGIFEYKYPNRNTFSKLLPGFRAHTTEAMPRIIEARVAN</sequence>
<dbReference type="InterPro" id="IPR045861">
    <property type="entry name" value="CorA_cytoplasmic_dom"/>
</dbReference>
<dbReference type="STRING" id="1220188.A0A4S3JMP3"/>
<dbReference type="FunFam" id="1.20.58.340:FF:000027">
    <property type="entry name" value="CorA family metal ion transporter (Eurofung)"/>
    <property type="match status" value="1"/>
</dbReference>
<protein>
    <recommendedName>
        <fullName evidence="9">CorA metal ion transporter</fullName>
    </recommendedName>
</protein>
<keyword evidence="8" id="KW-1185">Reference proteome</keyword>
<dbReference type="InterPro" id="IPR002523">
    <property type="entry name" value="MgTranspt_CorA/ZnTranspt_ZntB"/>
</dbReference>
<dbReference type="SUPFAM" id="SSF144083">
    <property type="entry name" value="Magnesium transport protein CorA, transmembrane region"/>
    <property type="match status" value="1"/>
</dbReference>
<dbReference type="SUPFAM" id="SSF143865">
    <property type="entry name" value="CorA soluble domain-like"/>
    <property type="match status" value="1"/>
</dbReference>
<comment type="subcellular location">
    <subcellularLocation>
        <location evidence="1">Membrane</location>
        <topology evidence="1">Multi-pass membrane protein</topology>
    </subcellularLocation>
</comment>
<dbReference type="Gene3D" id="3.30.460.20">
    <property type="entry name" value="CorA soluble domain-like"/>
    <property type="match status" value="1"/>
</dbReference>
<dbReference type="VEuPathDB" id="FungiDB:EYZ11_004507"/>
<accession>A0A4S3JMP3</accession>
<dbReference type="InterPro" id="IPR045863">
    <property type="entry name" value="CorA_TM1_TM2"/>
</dbReference>
<evidence type="ECO:0000256" key="2">
    <source>
        <dbReference type="ARBA" id="ARBA00009765"/>
    </source>
</evidence>
<dbReference type="AlphaFoldDB" id="A0A4S3JMP3"/>
<evidence type="ECO:0000256" key="6">
    <source>
        <dbReference type="SAM" id="MobiDB-lite"/>
    </source>
</evidence>
<dbReference type="Gene3D" id="1.20.58.340">
    <property type="entry name" value="Magnesium transport protein CorA, transmembrane region"/>
    <property type="match status" value="2"/>
</dbReference>
<dbReference type="GO" id="GO:0010961">
    <property type="term" value="P:intracellular magnesium ion homeostasis"/>
    <property type="evidence" value="ECO:0007669"/>
    <property type="project" value="TreeGrafter"/>
</dbReference>
<evidence type="ECO:0000313" key="8">
    <source>
        <dbReference type="Proteomes" id="UP000308092"/>
    </source>
</evidence>
<evidence type="ECO:0000256" key="3">
    <source>
        <dbReference type="ARBA" id="ARBA00022692"/>
    </source>
</evidence>
<evidence type="ECO:0000313" key="7">
    <source>
        <dbReference type="EMBL" id="THC96008.1"/>
    </source>
</evidence>
<comment type="similarity">
    <text evidence="2">Belongs to the CorA metal ion transporter (MIT) (TC 1.A.35) family.</text>
</comment>
<dbReference type="GO" id="GO:0005886">
    <property type="term" value="C:plasma membrane"/>
    <property type="evidence" value="ECO:0007669"/>
    <property type="project" value="TreeGrafter"/>
</dbReference>
<dbReference type="PANTHER" id="PTHR21535">
    <property type="entry name" value="MAGNESIUM AND COBALT TRANSPORT PROTEIN/MITOCHONDRIAL IMPORT INNER MEMBRANE TRANSLOCASE SUBUNIT TIM8"/>
    <property type="match status" value="1"/>
</dbReference>
<organism evidence="7 8">
    <name type="scientific">Aspergillus tanneri</name>
    <dbReference type="NCBI Taxonomy" id="1220188"/>
    <lineage>
        <taxon>Eukaryota</taxon>
        <taxon>Fungi</taxon>
        <taxon>Dikarya</taxon>
        <taxon>Ascomycota</taxon>
        <taxon>Pezizomycotina</taxon>
        <taxon>Eurotiomycetes</taxon>
        <taxon>Eurotiomycetidae</taxon>
        <taxon>Eurotiales</taxon>
        <taxon>Aspergillaceae</taxon>
        <taxon>Aspergillus</taxon>
        <taxon>Aspergillus subgen. Circumdati</taxon>
    </lineage>
</organism>
<dbReference type="PANTHER" id="PTHR21535:SF94">
    <property type="entry name" value="CORA FAMILY METAL ION TRANSPORTER (EUROFUNG)"/>
    <property type="match status" value="1"/>
</dbReference>
<dbReference type="EMBL" id="SOSA01000132">
    <property type="protein sequence ID" value="THC96008.1"/>
    <property type="molecule type" value="Genomic_DNA"/>
</dbReference>
<comment type="caution">
    <text evidence="7">The sequence shown here is derived from an EMBL/GenBank/DDBJ whole genome shotgun (WGS) entry which is preliminary data.</text>
</comment>
<name>A0A4S3JMP3_9EURO</name>
<feature type="compositionally biased region" description="Basic and acidic residues" evidence="6">
    <location>
        <begin position="30"/>
        <end position="40"/>
    </location>
</feature>
<dbReference type="Proteomes" id="UP000308092">
    <property type="component" value="Unassembled WGS sequence"/>
</dbReference>
<evidence type="ECO:0008006" key="9">
    <source>
        <dbReference type="Google" id="ProtNLM"/>
    </source>
</evidence>
<gene>
    <name evidence="7" type="ORF">EYZ11_004507</name>
</gene>
<evidence type="ECO:0000256" key="4">
    <source>
        <dbReference type="ARBA" id="ARBA00022989"/>
    </source>
</evidence>
<feature type="region of interest" description="Disordered" evidence="6">
    <location>
        <begin position="1"/>
        <end position="40"/>
    </location>
</feature>
<evidence type="ECO:0000256" key="5">
    <source>
        <dbReference type="ARBA" id="ARBA00023136"/>
    </source>
</evidence>
<reference evidence="7 8" key="1">
    <citation type="submission" date="2019-03" db="EMBL/GenBank/DDBJ databases">
        <title>The genome sequence of a newly discovered highly antifungal drug resistant Aspergillus species, Aspergillus tanneri NIH 1004.</title>
        <authorList>
            <person name="Mounaud S."/>
            <person name="Singh I."/>
            <person name="Joardar V."/>
            <person name="Pakala S."/>
            <person name="Pakala S."/>
            <person name="Venepally P."/>
            <person name="Hoover J."/>
            <person name="Nierman W."/>
            <person name="Chung J."/>
            <person name="Losada L."/>
        </authorList>
    </citation>
    <scope>NUCLEOTIDE SEQUENCE [LARGE SCALE GENOMIC DNA]</scope>
    <source>
        <strain evidence="7 8">NIH1004</strain>
    </source>
</reference>
<evidence type="ECO:0000256" key="1">
    <source>
        <dbReference type="ARBA" id="ARBA00004141"/>
    </source>
</evidence>
<dbReference type="InterPro" id="IPR044089">
    <property type="entry name" value="Alr1-like"/>
</dbReference>
<dbReference type="GO" id="GO:0015095">
    <property type="term" value="F:magnesium ion transmembrane transporter activity"/>
    <property type="evidence" value="ECO:0007669"/>
    <property type="project" value="InterPro"/>
</dbReference>
<proteinExistence type="inferred from homology"/>
<keyword evidence="4" id="KW-1133">Transmembrane helix</keyword>
<dbReference type="CDD" id="cd12829">
    <property type="entry name" value="Alr1p-like"/>
    <property type="match status" value="1"/>
</dbReference>
<keyword evidence="3" id="KW-0812">Transmembrane</keyword>